<dbReference type="Proteomes" id="UP000236594">
    <property type="component" value="Unassembled WGS sequence"/>
</dbReference>
<evidence type="ECO:0000313" key="3">
    <source>
        <dbReference type="Proteomes" id="UP000236594"/>
    </source>
</evidence>
<dbReference type="OrthoDB" id="1248507at2"/>
<keyword evidence="1" id="KW-0472">Membrane</keyword>
<protein>
    <submittedName>
        <fullName evidence="2">Uncharacterized protein</fullName>
    </submittedName>
</protein>
<comment type="caution">
    <text evidence="2">The sequence shown here is derived from an EMBL/GenBank/DDBJ whole genome shotgun (WGS) entry which is preliminary data.</text>
</comment>
<keyword evidence="1" id="KW-0812">Transmembrane</keyword>
<accession>A0A316WSV4</accession>
<organism evidence="2 3">
    <name type="scientific">Chryseobacterium phosphatilyticum</name>
    <dbReference type="NCBI Taxonomy" id="475075"/>
    <lineage>
        <taxon>Bacteria</taxon>
        <taxon>Pseudomonadati</taxon>
        <taxon>Bacteroidota</taxon>
        <taxon>Flavobacteriia</taxon>
        <taxon>Flavobacteriales</taxon>
        <taxon>Weeksellaceae</taxon>
        <taxon>Chryseobacterium group</taxon>
        <taxon>Chryseobacterium</taxon>
    </lineage>
</organism>
<dbReference type="EMBL" id="PPED02000007">
    <property type="protein sequence ID" value="PWN63546.1"/>
    <property type="molecule type" value="Genomic_DNA"/>
</dbReference>
<gene>
    <name evidence="2" type="ORF">C1631_021430</name>
</gene>
<dbReference type="AlphaFoldDB" id="A0A316WSV4"/>
<keyword evidence="1" id="KW-1133">Transmembrane helix</keyword>
<proteinExistence type="predicted"/>
<reference evidence="2 3" key="1">
    <citation type="submission" date="2018-04" db="EMBL/GenBank/DDBJ databases">
        <title>Draft Genome Sequence of Phosphate-Solubilizing Chryseobacterium sp. ISE14 that is a Biocontrol and Plant Growth-Promoting Rhizobacterium Isolated from Cucumber.</title>
        <authorList>
            <person name="Jeong J.-J."/>
            <person name="Sang M.K."/>
            <person name="Choi I.-G."/>
            <person name="Kim K.D."/>
        </authorList>
    </citation>
    <scope>NUCLEOTIDE SEQUENCE [LARGE SCALE GENOMIC DNA]</scope>
    <source>
        <strain evidence="2 3">ISE14</strain>
    </source>
</reference>
<name>A0A316WSV4_9FLAO</name>
<evidence type="ECO:0000313" key="2">
    <source>
        <dbReference type="EMBL" id="PWN63546.1"/>
    </source>
</evidence>
<feature type="transmembrane region" description="Helical" evidence="1">
    <location>
        <begin position="14"/>
        <end position="34"/>
    </location>
</feature>
<feature type="transmembrane region" description="Helical" evidence="1">
    <location>
        <begin position="182"/>
        <end position="203"/>
    </location>
</feature>
<sequence length="209" mass="24622">MKEYKLNNFSIKKLSLYTVVSFIIVILFTVLTSIYFNPRIYPAIVLFILSVISFVLIKKNSMNTYNISLDNNYISFNNKKIDLSHICNYSFSETENYYGCRLVFNSYKIFLNIPKKATSDYLDFKKHFIEIINLQNKDRINNPIIEYNWYKTKSSRIYGYFVISIMLTWLMLMIIFPGKLNLSNIGLFLIVTAGLSPIVYRIFGSDRFK</sequence>
<feature type="transmembrane region" description="Helical" evidence="1">
    <location>
        <begin position="157"/>
        <end position="176"/>
    </location>
</feature>
<dbReference type="RefSeq" id="WP_109714127.1">
    <property type="nucleotide sequence ID" value="NZ_PPED02000007.1"/>
</dbReference>
<feature type="transmembrane region" description="Helical" evidence="1">
    <location>
        <begin position="40"/>
        <end position="57"/>
    </location>
</feature>
<keyword evidence="3" id="KW-1185">Reference proteome</keyword>
<evidence type="ECO:0000256" key="1">
    <source>
        <dbReference type="SAM" id="Phobius"/>
    </source>
</evidence>